<reference evidence="9" key="1">
    <citation type="submission" date="2019-08" db="EMBL/GenBank/DDBJ databases">
        <title>The genome of the North American firefly Photinus pyralis.</title>
        <authorList>
            <consortium name="Photinus pyralis genome working group"/>
            <person name="Fallon T.R."/>
            <person name="Sander Lower S.E."/>
            <person name="Weng J.-K."/>
        </authorList>
    </citation>
    <scope>NUCLEOTIDE SEQUENCE</scope>
    <source>
        <strain evidence="9">TRF0915ILg1</strain>
        <tissue evidence="9">Whole body</tissue>
    </source>
</reference>
<keyword evidence="6" id="KW-0378">Hydrolase</keyword>
<keyword evidence="3" id="KW-0548">Nucleotidyltransferase</keyword>
<dbReference type="AlphaFoldDB" id="A0A8K0DCM8"/>
<dbReference type="PROSITE" id="PS50994">
    <property type="entry name" value="INTEGRASE"/>
    <property type="match status" value="1"/>
</dbReference>
<proteinExistence type="predicted"/>
<dbReference type="GO" id="GO:0003964">
    <property type="term" value="F:RNA-directed DNA polymerase activity"/>
    <property type="evidence" value="ECO:0007669"/>
    <property type="project" value="UniProtKB-KW"/>
</dbReference>
<dbReference type="PANTHER" id="PTHR37984:SF5">
    <property type="entry name" value="PROTEIN NYNRIN-LIKE"/>
    <property type="match status" value="1"/>
</dbReference>
<dbReference type="SUPFAM" id="SSF56672">
    <property type="entry name" value="DNA/RNA polymerases"/>
    <property type="match status" value="1"/>
</dbReference>
<sequence>MFVSSTLSATEKNYAQIEREPLATISAIKQFHKYLYSREFVLVTDYQPLQTIFNSDFKPYFSKRYEISVENGCLAWGNRVIIPSALRQAVLELLHENHLGVLRSKMLARTTFSWPNIRMDIEKYIAKCDTCQMFSDYSQDRNLVSWLNSGSFFHRIHIDFLRKDNYNILIIFDTFSKWIDLHLMSSMNANAVISKLKNTFAFWGFSEYLVSDNGPSFNSQKCIQFCQANGISPMKSLPYHPQYNGSAERAFQIVKHSFLKSIFEENQFRTVSSMQDKLSHFLFANKTTPSTVTDCSPVEMIFKVRPRTRLDLLKPNFVQPRLNTQKKDKKLSGRPMSACNALDEKRYTKNVKKDEFSPYKIAIVQEINDQNMINILEFCRLIHNNYQGTENTIFMSDEAHFYLNGDANKQNCRYWAQKNGQTVTVAAARYVQMLQAFFLPQIQNEIRYYWFQQDGATSHTGRISMDTLRRPFPKRVISRNGTIP</sequence>
<gene>
    <name evidence="9" type="ORF">ILUMI_04412</name>
</gene>
<keyword evidence="5" id="KW-0255">Endonuclease</keyword>
<dbReference type="GO" id="GO:0015074">
    <property type="term" value="P:DNA integration"/>
    <property type="evidence" value="ECO:0007669"/>
    <property type="project" value="InterPro"/>
</dbReference>
<protein>
    <recommendedName>
        <fullName evidence="1">RNA-directed DNA polymerase</fullName>
        <ecNumber evidence="1">2.7.7.49</ecNumber>
    </recommendedName>
</protein>
<evidence type="ECO:0000256" key="1">
    <source>
        <dbReference type="ARBA" id="ARBA00012493"/>
    </source>
</evidence>
<dbReference type="EMBL" id="VTPC01001501">
    <property type="protein sequence ID" value="KAF2901774.1"/>
    <property type="molecule type" value="Genomic_DNA"/>
</dbReference>
<dbReference type="Pfam" id="PF17917">
    <property type="entry name" value="RT_RNaseH"/>
    <property type="match status" value="1"/>
</dbReference>
<evidence type="ECO:0000256" key="2">
    <source>
        <dbReference type="ARBA" id="ARBA00022679"/>
    </source>
</evidence>
<dbReference type="FunFam" id="1.10.340.70:FF:000003">
    <property type="entry name" value="Protein CBG25708"/>
    <property type="match status" value="1"/>
</dbReference>
<dbReference type="InterPro" id="IPR041373">
    <property type="entry name" value="RT_RNaseH"/>
</dbReference>
<dbReference type="GO" id="GO:0016787">
    <property type="term" value="F:hydrolase activity"/>
    <property type="evidence" value="ECO:0007669"/>
    <property type="project" value="UniProtKB-KW"/>
</dbReference>
<dbReference type="Proteomes" id="UP000801492">
    <property type="component" value="Unassembled WGS sequence"/>
</dbReference>
<name>A0A8K0DCM8_IGNLU</name>
<keyword evidence="4" id="KW-0540">Nuclease</keyword>
<evidence type="ECO:0000259" key="8">
    <source>
        <dbReference type="PROSITE" id="PS50994"/>
    </source>
</evidence>
<dbReference type="Gene3D" id="3.30.420.10">
    <property type="entry name" value="Ribonuclease H-like superfamily/Ribonuclease H"/>
    <property type="match status" value="2"/>
</dbReference>
<dbReference type="Pfam" id="PF17921">
    <property type="entry name" value="Integrase_H2C2"/>
    <property type="match status" value="1"/>
</dbReference>
<dbReference type="Gene3D" id="1.10.340.70">
    <property type="match status" value="1"/>
</dbReference>
<evidence type="ECO:0000256" key="5">
    <source>
        <dbReference type="ARBA" id="ARBA00022759"/>
    </source>
</evidence>
<evidence type="ECO:0000256" key="6">
    <source>
        <dbReference type="ARBA" id="ARBA00022801"/>
    </source>
</evidence>
<comment type="caution">
    <text evidence="9">The sequence shown here is derived from an EMBL/GenBank/DDBJ whole genome shotgun (WGS) entry which is preliminary data.</text>
</comment>
<dbReference type="EC" id="2.7.7.49" evidence="1"/>
<accession>A0A8K0DCM8</accession>
<keyword evidence="2" id="KW-0808">Transferase</keyword>
<dbReference type="SUPFAM" id="SSF53098">
    <property type="entry name" value="Ribonuclease H-like"/>
    <property type="match status" value="1"/>
</dbReference>
<keyword evidence="7" id="KW-0695">RNA-directed DNA polymerase</keyword>
<evidence type="ECO:0000256" key="3">
    <source>
        <dbReference type="ARBA" id="ARBA00022695"/>
    </source>
</evidence>
<organism evidence="9 10">
    <name type="scientific">Ignelater luminosus</name>
    <name type="common">Cucubano</name>
    <name type="synonym">Pyrophorus luminosus</name>
    <dbReference type="NCBI Taxonomy" id="2038154"/>
    <lineage>
        <taxon>Eukaryota</taxon>
        <taxon>Metazoa</taxon>
        <taxon>Ecdysozoa</taxon>
        <taxon>Arthropoda</taxon>
        <taxon>Hexapoda</taxon>
        <taxon>Insecta</taxon>
        <taxon>Pterygota</taxon>
        <taxon>Neoptera</taxon>
        <taxon>Endopterygota</taxon>
        <taxon>Coleoptera</taxon>
        <taxon>Polyphaga</taxon>
        <taxon>Elateriformia</taxon>
        <taxon>Elateroidea</taxon>
        <taxon>Elateridae</taxon>
        <taxon>Agrypninae</taxon>
        <taxon>Pyrophorini</taxon>
        <taxon>Ignelater</taxon>
    </lineage>
</organism>
<dbReference type="OrthoDB" id="8065885at2759"/>
<feature type="domain" description="Integrase catalytic" evidence="8">
    <location>
        <begin position="147"/>
        <end position="305"/>
    </location>
</feature>
<dbReference type="GO" id="GO:0042575">
    <property type="term" value="C:DNA polymerase complex"/>
    <property type="evidence" value="ECO:0007669"/>
    <property type="project" value="UniProtKB-ARBA"/>
</dbReference>
<evidence type="ECO:0000256" key="4">
    <source>
        <dbReference type="ARBA" id="ARBA00022722"/>
    </source>
</evidence>
<dbReference type="InterPro" id="IPR050951">
    <property type="entry name" value="Retrovirus_Pol_polyprotein"/>
</dbReference>
<dbReference type="Pfam" id="PF00665">
    <property type="entry name" value="rve"/>
    <property type="match status" value="1"/>
</dbReference>
<evidence type="ECO:0000313" key="9">
    <source>
        <dbReference type="EMBL" id="KAF2901774.1"/>
    </source>
</evidence>
<dbReference type="InterPro" id="IPR036397">
    <property type="entry name" value="RNaseH_sf"/>
</dbReference>
<dbReference type="GO" id="GO:0004519">
    <property type="term" value="F:endonuclease activity"/>
    <property type="evidence" value="ECO:0007669"/>
    <property type="project" value="UniProtKB-KW"/>
</dbReference>
<evidence type="ECO:0000256" key="7">
    <source>
        <dbReference type="ARBA" id="ARBA00022918"/>
    </source>
</evidence>
<dbReference type="PANTHER" id="PTHR37984">
    <property type="entry name" value="PROTEIN CBG26694"/>
    <property type="match status" value="1"/>
</dbReference>
<dbReference type="InterPro" id="IPR041588">
    <property type="entry name" value="Integrase_H2C2"/>
</dbReference>
<dbReference type="InterPro" id="IPR043502">
    <property type="entry name" value="DNA/RNA_pol_sf"/>
</dbReference>
<dbReference type="GO" id="GO:0003676">
    <property type="term" value="F:nucleic acid binding"/>
    <property type="evidence" value="ECO:0007669"/>
    <property type="project" value="InterPro"/>
</dbReference>
<keyword evidence="10" id="KW-1185">Reference proteome</keyword>
<evidence type="ECO:0000313" key="10">
    <source>
        <dbReference type="Proteomes" id="UP000801492"/>
    </source>
</evidence>
<dbReference type="InterPro" id="IPR012337">
    <property type="entry name" value="RNaseH-like_sf"/>
</dbReference>
<dbReference type="InterPro" id="IPR001584">
    <property type="entry name" value="Integrase_cat-core"/>
</dbReference>